<accession>R0IRW0</accession>
<dbReference type="InterPro" id="IPR036259">
    <property type="entry name" value="MFS_trans_sf"/>
</dbReference>
<evidence type="ECO:0000256" key="2">
    <source>
        <dbReference type="ARBA" id="ARBA00022692"/>
    </source>
</evidence>
<dbReference type="EMBL" id="KB870805">
    <property type="protein sequence ID" value="EOA40038.1"/>
    <property type="molecule type" value="Genomic_DNA"/>
</dbReference>
<feature type="region of interest" description="Disordered" evidence="5">
    <location>
        <begin position="270"/>
        <end position="300"/>
    </location>
</feature>
<keyword evidence="10" id="KW-1185">Reference proteome</keyword>
<evidence type="ECO:0000313" key="9">
    <source>
        <dbReference type="EMBL" id="EOA40038.1"/>
    </source>
</evidence>
<evidence type="ECO:0000256" key="4">
    <source>
        <dbReference type="ARBA" id="ARBA00023136"/>
    </source>
</evidence>
<name>R0IRW0_9BRAS</name>
<dbReference type="Pfam" id="PF06813">
    <property type="entry name" value="Nodulin-like"/>
    <property type="match status" value="1"/>
</dbReference>
<feature type="transmembrane region" description="Helical" evidence="6">
    <location>
        <begin position="109"/>
        <end position="131"/>
    </location>
</feature>
<evidence type="ECO:0000259" key="8">
    <source>
        <dbReference type="Pfam" id="PF23262"/>
    </source>
</evidence>
<organism evidence="9 10">
    <name type="scientific">Capsella rubella</name>
    <dbReference type="NCBI Taxonomy" id="81985"/>
    <lineage>
        <taxon>Eukaryota</taxon>
        <taxon>Viridiplantae</taxon>
        <taxon>Streptophyta</taxon>
        <taxon>Embryophyta</taxon>
        <taxon>Tracheophyta</taxon>
        <taxon>Spermatophyta</taxon>
        <taxon>Magnoliopsida</taxon>
        <taxon>eudicotyledons</taxon>
        <taxon>Gunneridae</taxon>
        <taxon>Pentapetalae</taxon>
        <taxon>rosids</taxon>
        <taxon>malvids</taxon>
        <taxon>Brassicales</taxon>
        <taxon>Brassicaceae</taxon>
        <taxon>Camelineae</taxon>
        <taxon>Capsella</taxon>
    </lineage>
</organism>
<reference evidence="10" key="1">
    <citation type="journal article" date="2013" name="Nat. Genet.">
        <title>The Capsella rubella genome and the genomic consequences of rapid mating system evolution.</title>
        <authorList>
            <person name="Slotte T."/>
            <person name="Hazzouri K.M."/>
            <person name="Agren J.A."/>
            <person name="Koenig D."/>
            <person name="Maumus F."/>
            <person name="Guo Y.L."/>
            <person name="Steige K."/>
            <person name="Platts A.E."/>
            <person name="Escobar J.S."/>
            <person name="Newman L.K."/>
            <person name="Wang W."/>
            <person name="Mandakova T."/>
            <person name="Vello E."/>
            <person name="Smith L.M."/>
            <person name="Henz S.R."/>
            <person name="Steffen J."/>
            <person name="Takuno S."/>
            <person name="Brandvain Y."/>
            <person name="Coop G."/>
            <person name="Andolfatto P."/>
            <person name="Hu T.T."/>
            <person name="Blanchette M."/>
            <person name="Clark R.M."/>
            <person name="Quesneville H."/>
            <person name="Nordborg M."/>
            <person name="Gaut B.S."/>
            <person name="Lysak M.A."/>
            <person name="Jenkins J."/>
            <person name="Grimwood J."/>
            <person name="Chapman J."/>
            <person name="Prochnik S."/>
            <person name="Shu S."/>
            <person name="Rokhsar D."/>
            <person name="Schmutz J."/>
            <person name="Weigel D."/>
            <person name="Wright S.I."/>
        </authorList>
    </citation>
    <scope>NUCLEOTIDE SEQUENCE [LARGE SCALE GENOMIC DNA]</scope>
    <source>
        <strain evidence="10">cv. Monte Gargano</strain>
    </source>
</reference>
<feature type="transmembrane region" description="Helical" evidence="6">
    <location>
        <begin position="174"/>
        <end position="193"/>
    </location>
</feature>
<sequence>MPKQVIKSGSRPPWVGLSAAVWLEIAAGNAYNFPLYSHALKSVLGYNQQQLTILGVANDVGESVALLPGYACSKLPPWMVLFVGAFACFFGYGLIWLSVSQTLSGLPFWMLWIALIVATNSNAWFGTAVLVTNMKNFPLSRGTVAGILKGYAAIGGAVYTVIYNVFLDQSSMKLLLFLALGIPVICFVMMYFIRPCAPASGEDSSEHVHFVFTQAMACFAALIVLIITVVGNLISVSSSVTYTLVGLVVVLLVSPLAIPVKMTFFRKKSVKKPNPPAEPAESLDQEAGESNQTNLLSRPSSSLESFIEMEDDDASDIQTLLAEGGGAVEKKRRPRRGEDFRMREALVKADFWLLWFLYFLGVGSGVTVLNNLAQVGIVVGINNTTVLLCLFSFFNFVGRLSSGAISEHFVKSRAMPRTIWMTLAQFLMVLAFILYALSSTATLYPATALLGTCYGFQYALMVPTASELFGLEHFGIIYSFMILGNPIGAVLFSGLLVGRLYDAEAIRQGSSTCYGPDCFRLTFMILACVCGVAAILGVILTVRISPVYRSLYGSRSFRLPQE</sequence>
<feature type="transmembrane region" description="Helical" evidence="6">
    <location>
        <begin position="240"/>
        <end position="258"/>
    </location>
</feature>
<feature type="transmembrane region" description="Helical" evidence="6">
    <location>
        <begin position="214"/>
        <end position="234"/>
    </location>
</feature>
<dbReference type="KEGG" id="crb:17899695"/>
<feature type="transmembrane region" description="Helical" evidence="6">
    <location>
        <begin position="143"/>
        <end position="162"/>
    </location>
</feature>
<evidence type="ECO:0000259" key="7">
    <source>
        <dbReference type="Pfam" id="PF06813"/>
    </source>
</evidence>
<feature type="transmembrane region" description="Helical" evidence="6">
    <location>
        <begin position="418"/>
        <end position="437"/>
    </location>
</feature>
<feature type="transmembrane region" description="Helical" evidence="6">
    <location>
        <begin position="78"/>
        <end position="97"/>
    </location>
</feature>
<feature type="domain" description="NFD4 C-terminal" evidence="8">
    <location>
        <begin position="344"/>
        <end position="544"/>
    </location>
</feature>
<dbReference type="STRING" id="81985.R0IRW0"/>
<dbReference type="InterPro" id="IPR010658">
    <property type="entry name" value="Nodulin-like"/>
</dbReference>
<comment type="subcellular location">
    <subcellularLocation>
        <location evidence="1">Membrane</location>
        <topology evidence="1">Multi-pass membrane protein</topology>
    </subcellularLocation>
</comment>
<feature type="domain" description="Nodulin-like" evidence="7">
    <location>
        <begin position="13"/>
        <end position="260"/>
    </location>
</feature>
<evidence type="ECO:0000256" key="3">
    <source>
        <dbReference type="ARBA" id="ARBA00022989"/>
    </source>
</evidence>
<dbReference type="SUPFAM" id="SSF103473">
    <property type="entry name" value="MFS general substrate transporter"/>
    <property type="match status" value="2"/>
</dbReference>
<dbReference type="Proteomes" id="UP000029121">
    <property type="component" value="Unassembled WGS sequence"/>
</dbReference>
<dbReference type="Pfam" id="PF23262">
    <property type="entry name" value="NFD4_C"/>
    <property type="match status" value="1"/>
</dbReference>
<keyword evidence="4 6" id="KW-0472">Membrane</keyword>
<feature type="compositionally biased region" description="Polar residues" evidence="5">
    <location>
        <begin position="288"/>
        <end position="300"/>
    </location>
</feature>
<evidence type="ECO:0000313" key="10">
    <source>
        <dbReference type="Proteomes" id="UP000029121"/>
    </source>
</evidence>
<evidence type="ECO:0000256" key="6">
    <source>
        <dbReference type="SAM" id="Phobius"/>
    </source>
</evidence>
<dbReference type="PANTHER" id="PTHR21576:SF97">
    <property type="entry name" value="MAJOR FACILITATOR SUPERFAMILY PROTEIN"/>
    <property type="match status" value="1"/>
</dbReference>
<dbReference type="CDD" id="cd17354">
    <property type="entry name" value="MFS_Mch1p_like"/>
    <property type="match status" value="1"/>
</dbReference>
<dbReference type="Gene3D" id="1.20.1250.20">
    <property type="entry name" value="MFS general substrate transporter like domains"/>
    <property type="match status" value="1"/>
</dbReference>
<dbReference type="OrthoDB" id="1081183at2759"/>
<dbReference type="AlphaFoldDB" id="R0IRW0"/>
<gene>
    <name evidence="9" type="ORF">CARUB_v10008730mg</name>
</gene>
<dbReference type="eggNOG" id="ENOG502QSJM">
    <property type="taxonomic scope" value="Eukaryota"/>
</dbReference>
<proteinExistence type="predicted"/>
<protein>
    <submittedName>
        <fullName evidence="9">Uncharacterized protein</fullName>
    </submittedName>
</protein>
<keyword evidence="2 6" id="KW-0812">Transmembrane</keyword>
<feature type="transmembrane region" description="Helical" evidence="6">
    <location>
        <begin position="351"/>
        <end position="369"/>
    </location>
</feature>
<feature type="transmembrane region" description="Helical" evidence="6">
    <location>
        <begin position="443"/>
        <end position="462"/>
    </location>
</feature>
<feature type="transmembrane region" description="Helical" evidence="6">
    <location>
        <begin position="375"/>
        <end position="397"/>
    </location>
</feature>
<feature type="transmembrane region" description="Helical" evidence="6">
    <location>
        <begin position="521"/>
        <end position="542"/>
    </location>
</feature>
<evidence type="ECO:0000256" key="5">
    <source>
        <dbReference type="SAM" id="MobiDB-lite"/>
    </source>
</evidence>
<dbReference type="PANTHER" id="PTHR21576">
    <property type="entry name" value="UNCHARACTERIZED NODULIN-LIKE PROTEIN"/>
    <property type="match status" value="1"/>
</dbReference>
<keyword evidence="3 6" id="KW-1133">Transmembrane helix</keyword>
<dbReference type="GO" id="GO:0016020">
    <property type="term" value="C:membrane"/>
    <property type="evidence" value="ECO:0007669"/>
    <property type="project" value="UniProtKB-SubCell"/>
</dbReference>
<feature type="transmembrane region" description="Helical" evidence="6">
    <location>
        <begin position="474"/>
        <end position="501"/>
    </location>
</feature>
<evidence type="ECO:0000256" key="1">
    <source>
        <dbReference type="ARBA" id="ARBA00004141"/>
    </source>
</evidence>
<dbReference type="InterPro" id="IPR056555">
    <property type="entry name" value="NFD4_C"/>
</dbReference>